<dbReference type="AlphaFoldDB" id="D2V3I7"/>
<reference evidence="2 3" key="1">
    <citation type="journal article" date="2010" name="Cell">
        <title>The genome of Naegleria gruberi illuminates early eukaryotic versatility.</title>
        <authorList>
            <person name="Fritz-Laylin L.K."/>
            <person name="Prochnik S.E."/>
            <person name="Ginger M.L."/>
            <person name="Dacks J.B."/>
            <person name="Carpenter M.L."/>
            <person name="Field M.C."/>
            <person name="Kuo A."/>
            <person name="Paredez A."/>
            <person name="Chapman J."/>
            <person name="Pham J."/>
            <person name="Shu S."/>
            <person name="Neupane R."/>
            <person name="Cipriano M."/>
            <person name="Mancuso J."/>
            <person name="Tu H."/>
            <person name="Salamov A."/>
            <person name="Lindquist E."/>
            <person name="Shapiro H."/>
            <person name="Lucas S."/>
            <person name="Grigoriev I.V."/>
            <person name="Cande W.Z."/>
            <person name="Fulton C."/>
            <person name="Rokhsar D.S."/>
            <person name="Dawson S.C."/>
        </authorList>
    </citation>
    <scope>NUCLEOTIDE SEQUENCE [LARGE SCALE GENOMIC DNA]</scope>
    <source>
        <strain evidence="2 3">NEG-M</strain>
    </source>
</reference>
<organism evidence="3">
    <name type="scientific">Naegleria gruberi</name>
    <name type="common">Amoeba</name>
    <dbReference type="NCBI Taxonomy" id="5762"/>
    <lineage>
        <taxon>Eukaryota</taxon>
        <taxon>Discoba</taxon>
        <taxon>Heterolobosea</taxon>
        <taxon>Tetramitia</taxon>
        <taxon>Eutetramitia</taxon>
        <taxon>Vahlkampfiidae</taxon>
        <taxon>Naegleria</taxon>
    </lineage>
</organism>
<proteinExistence type="predicted"/>
<dbReference type="InParanoid" id="D2V3I7"/>
<dbReference type="KEGG" id="ngr:NAEGRDRAFT_63377"/>
<evidence type="ECO:0000256" key="1">
    <source>
        <dbReference type="SAM" id="MobiDB-lite"/>
    </source>
</evidence>
<protein>
    <submittedName>
        <fullName evidence="2">Predicted protein</fullName>
    </submittedName>
</protein>
<sequence>MKNEKLKSSSDQQVFNLSKIDLNNKELIKALERLPTTEQFMTNVKQNNIEFIIPDLRSIHNVVKELLPKPNKGLWEPQFNLDPFILSYMALLYQNRDKKNQQEKDQQSGKQEEGNNVEAKPSEDKKEDTTPQRISKL</sequence>
<accession>D2V3I7</accession>
<dbReference type="GeneID" id="8852499"/>
<dbReference type="RefSeq" id="XP_002681387.1">
    <property type="nucleotide sequence ID" value="XM_002681341.1"/>
</dbReference>
<dbReference type="EMBL" id="GG738850">
    <property type="protein sequence ID" value="EFC48643.1"/>
    <property type="molecule type" value="Genomic_DNA"/>
</dbReference>
<dbReference type="Proteomes" id="UP000006671">
    <property type="component" value="Unassembled WGS sequence"/>
</dbReference>
<dbReference type="OrthoDB" id="10496872at2759"/>
<evidence type="ECO:0000313" key="2">
    <source>
        <dbReference type="EMBL" id="EFC48643.1"/>
    </source>
</evidence>
<feature type="compositionally biased region" description="Basic and acidic residues" evidence="1">
    <location>
        <begin position="120"/>
        <end position="130"/>
    </location>
</feature>
<feature type="compositionally biased region" description="Basic and acidic residues" evidence="1">
    <location>
        <begin position="97"/>
        <end position="113"/>
    </location>
</feature>
<evidence type="ECO:0000313" key="3">
    <source>
        <dbReference type="Proteomes" id="UP000006671"/>
    </source>
</evidence>
<dbReference type="VEuPathDB" id="AmoebaDB:NAEGRDRAFT_63377"/>
<feature type="region of interest" description="Disordered" evidence="1">
    <location>
        <begin position="97"/>
        <end position="137"/>
    </location>
</feature>
<keyword evidence="3" id="KW-1185">Reference proteome</keyword>
<gene>
    <name evidence="2" type="ORF">NAEGRDRAFT_63377</name>
</gene>
<name>D2V3I7_NAEGR</name>